<evidence type="ECO:0000256" key="2">
    <source>
        <dbReference type="ARBA" id="ARBA00023002"/>
    </source>
</evidence>
<evidence type="ECO:0000256" key="1">
    <source>
        <dbReference type="ARBA" id="ARBA00001974"/>
    </source>
</evidence>
<dbReference type="EMBL" id="SMFQ01000002">
    <property type="protein sequence ID" value="TCJ89252.1"/>
    <property type="molecule type" value="Genomic_DNA"/>
</dbReference>
<dbReference type="PANTHER" id="PTHR42923">
    <property type="entry name" value="PROTOPORPHYRINOGEN OXIDASE"/>
    <property type="match status" value="1"/>
</dbReference>
<dbReference type="SUPFAM" id="SSF51905">
    <property type="entry name" value="FAD/NAD(P)-binding domain"/>
    <property type="match status" value="1"/>
</dbReference>
<gene>
    <name evidence="5" type="ORF">EV695_1114</name>
</gene>
<protein>
    <submittedName>
        <fullName evidence="5">Putative NAD/FAD-binding protein</fullName>
    </submittedName>
</protein>
<evidence type="ECO:0000313" key="5">
    <source>
        <dbReference type="EMBL" id="TCJ89252.1"/>
    </source>
</evidence>
<dbReference type="RefSeq" id="WP_131904891.1">
    <property type="nucleotide sequence ID" value="NZ_BAAAFU010000008.1"/>
</dbReference>
<keyword evidence="2" id="KW-0560">Oxidoreductase</keyword>
<accession>A0A4R1F8Z6</accession>
<feature type="binding site" evidence="3">
    <location>
        <position position="16"/>
    </location>
    <ligand>
        <name>FAD</name>
        <dbReference type="ChEBI" id="CHEBI:57692"/>
    </ligand>
</feature>
<comment type="cofactor">
    <cofactor evidence="1">
        <name>FAD</name>
        <dbReference type="ChEBI" id="CHEBI:57692"/>
    </cofactor>
</comment>
<reference evidence="5 6" key="1">
    <citation type="submission" date="2019-03" db="EMBL/GenBank/DDBJ databases">
        <title>Genomic Encyclopedia of Type Strains, Phase IV (KMG-IV): sequencing the most valuable type-strain genomes for metagenomic binning, comparative biology and taxonomic classification.</title>
        <authorList>
            <person name="Goeker M."/>
        </authorList>
    </citation>
    <scope>NUCLEOTIDE SEQUENCE [LARGE SCALE GENOMIC DNA]</scope>
    <source>
        <strain evidence="5 6">DSM 24830</strain>
    </source>
</reference>
<dbReference type="Gene3D" id="1.10.405.20">
    <property type="match status" value="1"/>
</dbReference>
<dbReference type="InterPro" id="IPR050464">
    <property type="entry name" value="Zeta_carotene_desat/Oxidored"/>
</dbReference>
<dbReference type="Pfam" id="PF01593">
    <property type="entry name" value="Amino_oxidase"/>
    <property type="match status" value="1"/>
</dbReference>
<name>A0A4R1F8Z6_9GAMM</name>
<proteinExistence type="predicted"/>
<dbReference type="Proteomes" id="UP000294887">
    <property type="component" value="Unassembled WGS sequence"/>
</dbReference>
<feature type="domain" description="Amine oxidase" evidence="4">
    <location>
        <begin position="16"/>
        <end position="327"/>
    </location>
</feature>
<dbReference type="AlphaFoldDB" id="A0A4R1F8Z6"/>
<evidence type="ECO:0000313" key="6">
    <source>
        <dbReference type="Proteomes" id="UP000294887"/>
    </source>
</evidence>
<dbReference type="Gene3D" id="3.30.70.1990">
    <property type="match status" value="1"/>
</dbReference>
<keyword evidence="6" id="KW-1185">Reference proteome</keyword>
<organism evidence="5 6">
    <name type="scientific">Cocleimonas flava</name>
    <dbReference type="NCBI Taxonomy" id="634765"/>
    <lineage>
        <taxon>Bacteria</taxon>
        <taxon>Pseudomonadati</taxon>
        <taxon>Pseudomonadota</taxon>
        <taxon>Gammaproteobacteria</taxon>
        <taxon>Thiotrichales</taxon>
        <taxon>Thiotrichaceae</taxon>
        <taxon>Cocleimonas</taxon>
    </lineage>
</organism>
<dbReference type="PANTHER" id="PTHR42923:SF17">
    <property type="entry name" value="AMINE OXIDASE DOMAIN-CONTAINING PROTEIN"/>
    <property type="match status" value="1"/>
</dbReference>
<sequence length="458" mass="51988">MIKEKQSISIIGSGVTGLSAAWLLRDKYDVTLFEKNDYLGGHTHTHDVVENNKELAIDSGFIVYNEKNYPNLVGLFEELEVETQATDMSFAFSMNQGELEYAGSGLKGMFAQRGNLVSIKHWRLIQEIVRFNKTAHAELPVLEKDKSSEHSLGDFLKQHKFSKDLQQNYLLPMGAAIWSCPVEIMNSFPAYSFLRFFANHGLIDLQNRPQWRSVVGGSREYIRKMMPDLNDQISIKGGVQSVRRDSNNEKGAVEVISGDERFYFDQVIFACHADETLKLIDQPSDTEQEILGCFNYQENITYLHTDENLMPKRKNAWCSWNYLAQSGAKLADGSDESKVTATYWMNNLQKVEAEKNYLVTLNPYQQLDESKVIKKMTYHHPVFDRDAIYAQSRLNELQGENNSWFCGSYTGYGFHEDALSSSVNVCEQLGVIAPWNKVITGSNAEQKVEPQTSLGSAQ</sequence>
<evidence type="ECO:0000256" key="3">
    <source>
        <dbReference type="PIRSR" id="PIRSR601613-1"/>
    </source>
</evidence>
<evidence type="ECO:0000259" key="4">
    <source>
        <dbReference type="Pfam" id="PF01593"/>
    </source>
</evidence>
<feature type="binding site" evidence="3">
    <location>
        <position position="239"/>
    </location>
    <ligand>
        <name>FAD</name>
        <dbReference type="ChEBI" id="CHEBI:57692"/>
    </ligand>
</feature>
<dbReference type="InterPro" id="IPR002937">
    <property type="entry name" value="Amino_oxidase"/>
</dbReference>
<dbReference type="OrthoDB" id="20837at2"/>
<dbReference type="InterPro" id="IPR036188">
    <property type="entry name" value="FAD/NAD-bd_sf"/>
</dbReference>
<dbReference type="PRINTS" id="PR00757">
    <property type="entry name" value="AMINEOXDASEF"/>
</dbReference>
<dbReference type="FunFam" id="1.10.405.20:FF:000001">
    <property type="entry name" value="Amine oxidase"/>
    <property type="match status" value="1"/>
</dbReference>
<dbReference type="InterPro" id="IPR001613">
    <property type="entry name" value="Flavin_amine_oxidase"/>
</dbReference>
<comment type="caution">
    <text evidence="5">The sequence shown here is derived from an EMBL/GenBank/DDBJ whole genome shotgun (WGS) entry which is preliminary data.</text>
</comment>
<dbReference type="Gene3D" id="3.50.50.60">
    <property type="entry name" value="FAD/NAD(P)-binding domain"/>
    <property type="match status" value="1"/>
</dbReference>
<dbReference type="GO" id="GO:0016491">
    <property type="term" value="F:oxidoreductase activity"/>
    <property type="evidence" value="ECO:0007669"/>
    <property type="project" value="UniProtKB-KW"/>
</dbReference>